<dbReference type="HOGENOM" id="CLU_539894_0_0_1"/>
<keyword evidence="4" id="KW-1185">Reference proteome</keyword>
<comment type="caution">
    <text evidence="3">The sequence shown here is derived from an EMBL/GenBank/DDBJ whole genome shotgun (WGS) entry which is preliminary data.</text>
</comment>
<dbReference type="SUPFAM" id="SSF53223">
    <property type="entry name" value="Aminoacid dehydrogenase-like, N-terminal domain"/>
    <property type="match status" value="1"/>
</dbReference>
<accession>L8X6T2</accession>
<dbReference type="GO" id="GO:0019632">
    <property type="term" value="P:shikimate metabolic process"/>
    <property type="evidence" value="ECO:0007669"/>
    <property type="project" value="TreeGrafter"/>
</dbReference>
<proteinExistence type="predicted"/>
<evidence type="ECO:0000313" key="3">
    <source>
        <dbReference type="EMBL" id="ELU44339.1"/>
    </source>
</evidence>
<reference evidence="3 4" key="1">
    <citation type="journal article" date="2013" name="Nat. Commun.">
        <title>The evolution and pathogenic mechanisms of the rice sheath blight pathogen.</title>
        <authorList>
            <person name="Zheng A."/>
            <person name="Lin R."/>
            <person name="Xu L."/>
            <person name="Qin P."/>
            <person name="Tang C."/>
            <person name="Ai P."/>
            <person name="Zhang D."/>
            <person name="Liu Y."/>
            <person name="Sun Z."/>
            <person name="Feng H."/>
            <person name="Wang Y."/>
            <person name="Chen Y."/>
            <person name="Liang X."/>
            <person name="Fu R."/>
            <person name="Li Q."/>
            <person name="Zhang J."/>
            <person name="Yu X."/>
            <person name="Xie Z."/>
            <person name="Ding L."/>
            <person name="Guan P."/>
            <person name="Tang J."/>
            <person name="Liang Y."/>
            <person name="Wang S."/>
            <person name="Deng Q."/>
            <person name="Li S."/>
            <person name="Zhu J."/>
            <person name="Wang L."/>
            <person name="Liu H."/>
            <person name="Li P."/>
        </authorList>
    </citation>
    <scope>NUCLEOTIDE SEQUENCE [LARGE SCALE GENOMIC DNA]</scope>
    <source>
        <strain evidence="4">AG-1 IA</strain>
    </source>
</reference>
<dbReference type="InterPro" id="IPR022893">
    <property type="entry name" value="Shikimate_DH_fam"/>
</dbReference>
<dbReference type="PANTHER" id="PTHR21089:SF1">
    <property type="entry name" value="BIFUNCTIONAL 3-DEHYDROQUINATE DEHYDRATASE_SHIKIMATE DEHYDROGENASE, CHLOROPLASTIC"/>
    <property type="match status" value="1"/>
</dbReference>
<dbReference type="Pfam" id="PF08501">
    <property type="entry name" value="Shikimate_dh_N"/>
    <property type="match status" value="1"/>
</dbReference>
<dbReference type="PANTHER" id="PTHR21089">
    <property type="entry name" value="SHIKIMATE DEHYDROGENASE"/>
    <property type="match status" value="1"/>
</dbReference>
<dbReference type="GO" id="GO:0004764">
    <property type="term" value="F:shikimate 3-dehydrogenase (NADP+) activity"/>
    <property type="evidence" value="ECO:0007669"/>
    <property type="project" value="InterPro"/>
</dbReference>
<dbReference type="AlphaFoldDB" id="L8X6T2"/>
<gene>
    <name evidence="3" type="ORF">AG1IA_01636</name>
</gene>
<evidence type="ECO:0000259" key="2">
    <source>
        <dbReference type="Pfam" id="PF08501"/>
    </source>
</evidence>
<dbReference type="STRING" id="983506.L8X6T2"/>
<sequence length="505" mass="56837">MVVGPYFPSDVPILPQNNPPTYTPSDASTYSPTSTSTFSVFPHPVPPPMLAGYVLPPFNPYIVPGSGPPPKTIGLNNMFSSHEETYMHKMRFALEEMDRKCSFVRDGSFLDLGKYPNAQGMGISLPIEYGGHSLAVPLHLRDRLQVHWADVTMFDHAPSLVQGFWDTTIFQTSPIPTRAFDFVIVDGHQPPSMLAGDPRESWGRDRLLISQLLAGLRAIKPTGTLFAKLSLQVSVPLMERIVVALSRLTPIPLRAVKPTSIYATAGTFYVLLHAPIPYLCDRLIRILEGLWYFMTFSGPNHFGRGLKESDMDLIATYGEVLAAKPRLNLLFQPIEEIRKAAKAILDLDFLRALRRCWNGVVWQRAQTPFERRQESCEIYYARRTNSDKNPIQDQFHKPGPQNLNHDQSKQSPSFLAMVIPTRDKHYLFGYPVLHSASPAFHNLIFQSMNTNKTYECWSTSRITQEMMDVIRSPDFGGSSVTMPMKVTVMKYLDEITPEAKAVGTT</sequence>
<organism evidence="3 4">
    <name type="scientific">Thanatephorus cucumeris (strain AG1-IA)</name>
    <name type="common">Rice sheath blight fungus</name>
    <name type="synonym">Rhizoctonia solani</name>
    <dbReference type="NCBI Taxonomy" id="983506"/>
    <lineage>
        <taxon>Eukaryota</taxon>
        <taxon>Fungi</taxon>
        <taxon>Dikarya</taxon>
        <taxon>Basidiomycota</taxon>
        <taxon>Agaricomycotina</taxon>
        <taxon>Agaricomycetes</taxon>
        <taxon>Cantharellales</taxon>
        <taxon>Ceratobasidiaceae</taxon>
        <taxon>Rhizoctonia</taxon>
        <taxon>Rhizoctonia solani AG-1</taxon>
    </lineage>
</organism>
<feature type="domain" description="Shikimate dehydrogenase substrate binding N-terminal" evidence="2">
    <location>
        <begin position="427"/>
        <end position="504"/>
    </location>
</feature>
<dbReference type="Gene3D" id="3.40.50.10860">
    <property type="entry name" value="Leucine Dehydrogenase, chain A, domain 1"/>
    <property type="match status" value="1"/>
</dbReference>
<dbReference type="OrthoDB" id="417125at2759"/>
<dbReference type="GO" id="GO:0009423">
    <property type="term" value="P:chorismate biosynthetic process"/>
    <property type="evidence" value="ECO:0007669"/>
    <property type="project" value="TreeGrafter"/>
</dbReference>
<evidence type="ECO:0000256" key="1">
    <source>
        <dbReference type="SAM" id="MobiDB-lite"/>
    </source>
</evidence>
<dbReference type="InterPro" id="IPR046346">
    <property type="entry name" value="Aminoacid_DH-like_N_sf"/>
</dbReference>
<evidence type="ECO:0000313" key="4">
    <source>
        <dbReference type="Proteomes" id="UP000011668"/>
    </source>
</evidence>
<name>L8X6T2_THACA</name>
<dbReference type="InterPro" id="IPR013708">
    <property type="entry name" value="Shikimate_DH-bd_N"/>
</dbReference>
<feature type="region of interest" description="Disordered" evidence="1">
    <location>
        <begin position="389"/>
        <end position="408"/>
    </location>
</feature>
<dbReference type="EMBL" id="AFRT01000350">
    <property type="protein sequence ID" value="ELU44339.1"/>
    <property type="molecule type" value="Genomic_DNA"/>
</dbReference>
<protein>
    <submittedName>
        <fullName evidence="3">Shikimate dehydrogenase substrate binding domain-containing protein</fullName>
    </submittedName>
</protein>
<dbReference type="Proteomes" id="UP000011668">
    <property type="component" value="Unassembled WGS sequence"/>
</dbReference>